<dbReference type="Proteomes" id="UP000190092">
    <property type="component" value="Unassembled WGS sequence"/>
</dbReference>
<name>A0A1T4SU33_9HYPH</name>
<evidence type="ECO:0000313" key="3">
    <source>
        <dbReference type="EMBL" id="SKA31774.1"/>
    </source>
</evidence>
<accession>A0A1T4SU33</accession>
<organism evidence="3 4">
    <name type="scientific">Enhydrobacter aerosaccus</name>
    <dbReference type="NCBI Taxonomy" id="225324"/>
    <lineage>
        <taxon>Bacteria</taxon>
        <taxon>Pseudomonadati</taxon>
        <taxon>Pseudomonadota</taxon>
        <taxon>Alphaproteobacteria</taxon>
        <taxon>Hyphomicrobiales</taxon>
        <taxon>Enhydrobacter</taxon>
    </lineage>
</organism>
<dbReference type="STRING" id="225324.SAMN02745126_05113"/>
<reference evidence="4" key="1">
    <citation type="submission" date="2017-02" db="EMBL/GenBank/DDBJ databases">
        <authorList>
            <person name="Varghese N."/>
            <person name="Submissions S."/>
        </authorList>
    </citation>
    <scope>NUCLEOTIDE SEQUENCE [LARGE SCALE GENOMIC DNA]</scope>
    <source>
        <strain evidence="4">ATCC 27094</strain>
    </source>
</reference>
<feature type="transmembrane region" description="Helical" evidence="1">
    <location>
        <begin position="112"/>
        <end position="141"/>
    </location>
</feature>
<feature type="domain" description="DUF3592" evidence="2">
    <location>
        <begin position="53"/>
        <end position="116"/>
    </location>
</feature>
<evidence type="ECO:0000313" key="4">
    <source>
        <dbReference type="Proteomes" id="UP000190092"/>
    </source>
</evidence>
<keyword evidence="1" id="KW-1133">Transmembrane helix</keyword>
<dbReference type="EMBL" id="FUWJ01000010">
    <property type="protein sequence ID" value="SKA31774.1"/>
    <property type="molecule type" value="Genomic_DNA"/>
</dbReference>
<feature type="transmembrane region" description="Helical" evidence="1">
    <location>
        <begin position="12"/>
        <end position="30"/>
    </location>
</feature>
<proteinExistence type="predicted"/>
<keyword evidence="1" id="KW-0812">Transmembrane</keyword>
<dbReference type="OrthoDB" id="7270250at2"/>
<dbReference type="Pfam" id="PF12158">
    <property type="entry name" value="DUF3592"/>
    <property type="match status" value="1"/>
</dbReference>
<evidence type="ECO:0000256" key="1">
    <source>
        <dbReference type="SAM" id="Phobius"/>
    </source>
</evidence>
<dbReference type="RefSeq" id="WP_085936862.1">
    <property type="nucleotide sequence ID" value="NZ_FUWJ01000010.1"/>
</dbReference>
<evidence type="ECO:0000259" key="2">
    <source>
        <dbReference type="Pfam" id="PF12158"/>
    </source>
</evidence>
<keyword evidence="1" id="KW-0472">Membrane</keyword>
<dbReference type="AlphaFoldDB" id="A0A1T4SU33"/>
<sequence length="146" mass="15959">MFRSMPRKPFRLPLLVVALIGVAILGLGAYQTLDTIAFVVRAEHAEARFTGAVARTGGNHGGTFFHPTFEFVTSDGRTIDFTLSSGSTEQPYSAGDHVPILYDPTRPQNAQLISFITLWLIPLVLDAAGALFVSIAVFLWAKLPRR</sequence>
<keyword evidence="4" id="KW-1185">Reference proteome</keyword>
<protein>
    <recommendedName>
        <fullName evidence="2">DUF3592 domain-containing protein</fullName>
    </recommendedName>
</protein>
<gene>
    <name evidence="3" type="ORF">SAMN02745126_05113</name>
</gene>
<dbReference type="InterPro" id="IPR021994">
    <property type="entry name" value="DUF3592"/>
</dbReference>